<dbReference type="Proteomes" id="UP001213681">
    <property type="component" value="Unassembled WGS sequence"/>
</dbReference>
<dbReference type="Gene3D" id="3.90.280.10">
    <property type="entry name" value="PEBP-like"/>
    <property type="match status" value="1"/>
</dbReference>
<gene>
    <name evidence="2" type="ORF">N7458_004905</name>
</gene>
<organism evidence="2 3">
    <name type="scientific">Penicillium daleae</name>
    <dbReference type="NCBI Taxonomy" id="63821"/>
    <lineage>
        <taxon>Eukaryota</taxon>
        <taxon>Fungi</taxon>
        <taxon>Dikarya</taxon>
        <taxon>Ascomycota</taxon>
        <taxon>Pezizomycotina</taxon>
        <taxon>Eurotiomycetes</taxon>
        <taxon>Eurotiomycetidae</taxon>
        <taxon>Eurotiales</taxon>
        <taxon>Aspergillaceae</taxon>
        <taxon>Penicillium</taxon>
    </lineage>
</organism>
<dbReference type="AlphaFoldDB" id="A0AAD6C984"/>
<evidence type="ECO:0000313" key="3">
    <source>
        <dbReference type="Proteomes" id="UP001213681"/>
    </source>
</evidence>
<evidence type="ECO:0000256" key="1">
    <source>
        <dbReference type="SAM" id="SignalP"/>
    </source>
</evidence>
<dbReference type="GO" id="GO:0005543">
    <property type="term" value="F:phospholipid binding"/>
    <property type="evidence" value="ECO:0007669"/>
    <property type="project" value="TreeGrafter"/>
</dbReference>
<feature type="non-terminal residue" evidence="2">
    <location>
        <position position="1"/>
    </location>
</feature>
<keyword evidence="3" id="KW-1185">Reference proteome</keyword>
<feature type="chain" id="PRO_5042102076" description="Phosphatidylethanolamine-binding protein" evidence="1">
    <location>
        <begin position="18"/>
        <end position="177"/>
    </location>
</feature>
<dbReference type="RefSeq" id="XP_056766905.1">
    <property type="nucleotide sequence ID" value="XM_056908287.1"/>
</dbReference>
<dbReference type="SUPFAM" id="SSF49777">
    <property type="entry name" value="PEBP-like"/>
    <property type="match status" value="1"/>
</dbReference>
<dbReference type="CDD" id="cd00866">
    <property type="entry name" value="PEBP_euk"/>
    <property type="match status" value="1"/>
</dbReference>
<dbReference type="PANTHER" id="PTHR11362">
    <property type="entry name" value="PHOSPHATIDYLETHANOLAMINE-BINDING PROTEIN"/>
    <property type="match status" value="1"/>
</dbReference>
<dbReference type="GO" id="GO:0030162">
    <property type="term" value="P:regulation of proteolysis"/>
    <property type="evidence" value="ECO:0007669"/>
    <property type="project" value="TreeGrafter"/>
</dbReference>
<dbReference type="EMBL" id="JAPVEA010000005">
    <property type="protein sequence ID" value="KAJ5453949.1"/>
    <property type="molecule type" value="Genomic_DNA"/>
</dbReference>
<dbReference type="Pfam" id="PF01161">
    <property type="entry name" value="PBP"/>
    <property type="match status" value="1"/>
</dbReference>
<dbReference type="InterPro" id="IPR008914">
    <property type="entry name" value="PEBP"/>
</dbReference>
<name>A0AAD6C984_9EURO</name>
<proteinExistence type="predicted"/>
<feature type="signal peptide" evidence="1">
    <location>
        <begin position="1"/>
        <end position="17"/>
    </location>
</feature>
<evidence type="ECO:0000313" key="2">
    <source>
        <dbReference type="EMBL" id="KAJ5453949.1"/>
    </source>
</evidence>
<dbReference type="InterPro" id="IPR035810">
    <property type="entry name" value="PEBP_euk"/>
</dbReference>
<reference evidence="2" key="1">
    <citation type="submission" date="2022-12" db="EMBL/GenBank/DDBJ databases">
        <authorList>
            <person name="Petersen C."/>
        </authorList>
    </citation>
    <scope>NUCLEOTIDE SEQUENCE</scope>
    <source>
        <strain evidence="2">IBT 16125</strain>
    </source>
</reference>
<keyword evidence="1" id="KW-0732">Signal</keyword>
<dbReference type="GO" id="GO:0030414">
    <property type="term" value="F:peptidase inhibitor activity"/>
    <property type="evidence" value="ECO:0007669"/>
    <property type="project" value="TreeGrafter"/>
</dbReference>
<protein>
    <recommendedName>
        <fullName evidence="4">Phosphatidylethanolamine-binding protein</fullName>
    </recommendedName>
</protein>
<dbReference type="InterPro" id="IPR036610">
    <property type="entry name" value="PEBP-like_sf"/>
</dbReference>
<sequence>MEVNMLLSNFLAGLSLPFTTLSPLLFPLQGKQLHIRYPSQNWIQPGSTIDTQDTGPRPEIGTVGLNCNSRYLILSLDLDVVLPGTRIQTVILHWYQSNLTFDCNGDGNHSVLKPGEDDSSSYTAPYIAPQPPPGTHHRYVFLLFNQSHTYEFPDCFENIPPATMEARSGFDIRKFML</sequence>
<dbReference type="GeneID" id="81598530"/>
<comment type="caution">
    <text evidence="2">The sequence shown here is derived from an EMBL/GenBank/DDBJ whole genome shotgun (WGS) entry which is preliminary data.</text>
</comment>
<accession>A0AAD6C984</accession>
<dbReference type="GO" id="GO:0046578">
    <property type="term" value="P:regulation of Ras protein signal transduction"/>
    <property type="evidence" value="ECO:0007669"/>
    <property type="project" value="TreeGrafter"/>
</dbReference>
<reference evidence="2" key="2">
    <citation type="journal article" date="2023" name="IMA Fungus">
        <title>Comparative genomic study of the Penicillium genus elucidates a diverse pangenome and 15 lateral gene transfer events.</title>
        <authorList>
            <person name="Petersen C."/>
            <person name="Sorensen T."/>
            <person name="Nielsen M.R."/>
            <person name="Sondergaard T.E."/>
            <person name="Sorensen J.L."/>
            <person name="Fitzpatrick D.A."/>
            <person name="Frisvad J.C."/>
            <person name="Nielsen K.L."/>
        </authorList>
    </citation>
    <scope>NUCLEOTIDE SEQUENCE</scope>
    <source>
        <strain evidence="2">IBT 16125</strain>
    </source>
</reference>
<evidence type="ECO:0008006" key="4">
    <source>
        <dbReference type="Google" id="ProtNLM"/>
    </source>
</evidence>
<dbReference type="PANTHER" id="PTHR11362:SF141">
    <property type="entry name" value="PHOSPHATIDYLETHANOLAMINE-BINDING PROTEIN"/>
    <property type="match status" value="1"/>
</dbReference>